<dbReference type="SUPFAM" id="SSF64518">
    <property type="entry name" value="Phase 1 flagellin"/>
    <property type="match status" value="1"/>
</dbReference>
<dbReference type="RefSeq" id="WP_136464392.1">
    <property type="nucleotide sequence ID" value="NZ_SRKY01000005.1"/>
</dbReference>
<accession>A0A4S4N8C5</accession>
<keyword evidence="5" id="KW-0282">Flagellum</keyword>
<dbReference type="PANTHER" id="PTHR42792:SF1">
    <property type="entry name" value="FLAGELLAR HOOK-ASSOCIATED PROTEIN 3"/>
    <property type="match status" value="1"/>
</dbReference>
<evidence type="ECO:0000313" key="6">
    <source>
        <dbReference type="Proteomes" id="UP000306602"/>
    </source>
</evidence>
<dbReference type="InterPro" id="IPR046358">
    <property type="entry name" value="Flagellin_C"/>
</dbReference>
<evidence type="ECO:0000256" key="1">
    <source>
        <dbReference type="ARBA" id="ARBA00004365"/>
    </source>
</evidence>
<gene>
    <name evidence="5" type="ORF">E4Z66_17745</name>
</gene>
<comment type="caution">
    <text evidence="5">The sequence shown here is derived from an EMBL/GenBank/DDBJ whole genome shotgun (WGS) entry which is preliminary data.</text>
</comment>
<name>A0A4S4N8C5_9RHOB</name>
<dbReference type="PANTHER" id="PTHR42792">
    <property type="entry name" value="FLAGELLIN"/>
    <property type="match status" value="1"/>
</dbReference>
<dbReference type="GO" id="GO:0005198">
    <property type="term" value="F:structural molecule activity"/>
    <property type="evidence" value="ECO:0007669"/>
    <property type="project" value="InterPro"/>
</dbReference>
<feature type="domain" description="Flagellin C-terminal" evidence="4">
    <location>
        <begin position="256"/>
        <end position="334"/>
    </location>
</feature>
<comment type="similarity">
    <text evidence="2">Belongs to the bacterial flagellin family.</text>
</comment>
<dbReference type="Gene3D" id="1.20.1330.10">
    <property type="entry name" value="f41 fragment of flagellin, N-terminal domain"/>
    <property type="match status" value="1"/>
</dbReference>
<dbReference type="AlphaFoldDB" id="A0A4S4N8C5"/>
<comment type="subcellular location">
    <subcellularLocation>
        <location evidence="1">Bacterial flagellum</location>
    </subcellularLocation>
</comment>
<organism evidence="5 6">
    <name type="scientific">Aliishimia ponticola</name>
    <dbReference type="NCBI Taxonomy" id="2499833"/>
    <lineage>
        <taxon>Bacteria</taxon>
        <taxon>Pseudomonadati</taxon>
        <taxon>Pseudomonadota</taxon>
        <taxon>Alphaproteobacteria</taxon>
        <taxon>Rhodobacterales</taxon>
        <taxon>Paracoccaceae</taxon>
        <taxon>Aliishimia</taxon>
    </lineage>
</organism>
<keyword evidence="6" id="KW-1185">Reference proteome</keyword>
<proteinExistence type="inferred from homology"/>
<evidence type="ECO:0000256" key="2">
    <source>
        <dbReference type="ARBA" id="ARBA00005709"/>
    </source>
</evidence>
<evidence type="ECO:0000256" key="3">
    <source>
        <dbReference type="ARBA" id="ARBA00023143"/>
    </source>
</evidence>
<evidence type="ECO:0000259" key="4">
    <source>
        <dbReference type="Pfam" id="PF00700"/>
    </source>
</evidence>
<protein>
    <submittedName>
        <fullName evidence="5">Flagellar hook protein</fullName>
    </submittedName>
</protein>
<dbReference type="InterPro" id="IPR001492">
    <property type="entry name" value="Flagellin"/>
</dbReference>
<dbReference type="GO" id="GO:0009288">
    <property type="term" value="C:bacterial-type flagellum"/>
    <property type="evidence" value="ECO:0007669"/>
    <property type="project" value="UniProtKB-SubCell"/>
</dbReference>
<sequence>MPVNSYGDLARAYALRNQSTLLKTEIEKLNLELSSGQTADIADHLGGSYSRLTSIERDMRVLEGFDVSISEAEQYADLAQAQLEQISDVSATFARSVIAGDSSNSVSSTEALANEARVQFSTVVSLLNSEAAGRSLFAGDMTDQNPLVSASDILTEIEAVVAGATSATDVETALDTWFADPLGFDAFAYTGSDTALAPFQMSESAEVSVDIRANDDVFKNTLKSLAMAAMATSSGVTLSGTDKSALFRASGENLLTAETNIVSRQASVGLLQEQVAGWKVRNQTEMSGLEYAKSALLSIDPYEAATELEAAQFQLESLYTVTVRLSQLSLVNFLR</sequence>
<keyword evidence="5" id="KW-0966">Cell projection</keyword>
<keyword evidence="5" id="KW-0969">Cilium</keyword>
<dbReference type="Pfam" id="PF00700">
    <property type="entry name" value="Flagellin_C"/>
    <property type="match status" value="1"/>
</dbReference>
<evidence type="ECO:0000313" key="5">
    <source>
        <dbReference type="EMBL" id="THH34805.1"/>
    </source>
</evidence>
<dbReference type="Proteomes" id="UP000306602">
    <property type="component" value="Unassembled WGS sequence"/>
</dbReference>
<dbReference type="EMBL" id="SRKY01000005">
    <property type="protein sequence ID" value="THH34805.1"/>
    <property type="molecule type" value="Genomic_DNA"/>
</dbReference>
<reference evidence="5 6" key="1">
    <citation type="submission" date="2019-04" db="EMBL/GenBank/DDBJ databases">
        <title>Shimia ponticola sp. nov., isolated from seawater.</title>
        <authorList>
            <person name="Kim Y.-O."/>
            <person name="Yoon J.-H."/>
        </authorList>
    </citation>
    <scope>NUCLEOTIDE SEQUENCE [LARGE SCALE GENOMIC DNA]</scope>
    <source>
        <strain evidence="5 6">MYP11</strain>
    </source>
</reference>
<keyword evidence="3" id="KW-0975">Bacterial flagellum</keyword>
<dbReference type="OrthoDB" id="7312911at2"/>